<evidence type="ECO:0000313" key="2">
    <source>
        <dbReference type="Proteomes" id="UP001227268"/>
    </source>
</evidence>
<keyword evidence="2" id="KW-1185">Reference proteome</keyword>
<comment type="caution">
    <text evidence="1">The sequence shown here is derived from an EMBL/GenBank/DDBJ whole genome shotgun (WGS) entry which is preliminary data.</text>
</comment>
<gene>
    <name evidence="1" type="ORF">QFC21_006946</name>
</gene>
<evidence type="ECO:0000313" key="1">
    <source>
        <dbReference type="EMBL" id="KAJ9092200.1"/>
    </source>
</evidence>
<organism evidence="1 2">
    <name type="scientific">Naganishia friedmannii</name>
    <dbReference type="NCBI Taxonomy" id="89922"/>
    <lineage>
        <taxon>Eukaryota</taxon>
        <taxon>Fungi</taxon>
        <taxon>Dikarya</taxon>
        <taxon>Basidiomycota</taxon>
        <taxon>Agaricomycotina</taxon>
        <taxon>Tremellomycetes</taxon>
        <taxon>Filobasidiales</taxon>
        <taxon>Filobasidiaceae</taxon>
        <taxon>Naganishia</taxon>
    </lineage>
</organism>
<accession>A0ACC2UYN8</accession>
<proteinExistence type="predicted"/>
<dbReference type="Proteomes" id="UP001227268">
    <property type="component" value="Unassembled WGS sequence"/>
</dbReference>
<reference evidence="1" key="1">
    <citation type="submission" date="2023-04" db="EMBL/GenBank/DDBJ databases">
        <title>Draft Genome sequencing of Naganishia species isolated from polar environments using Oxford Nanopore Technology.</title>
        <authorList>
            <person name="Leo P."/>
            <person name="Venkateswaran K."/>
        </authorList>
    </citation>
    <scope>NUCLEOTIDE SEQUENCE</scope>
    <source>
        <strain evidence="1">MNA-CCFEE 5423</strain>
    </source>
</reference>
<sequence length="266" mass="28186">MAPVLRIRQDAFETGPMKEALDKFIPSSPTPAPSTQNGAKNQTPDKTSTEQEKASSTSSDSGGGWFDFLNLGSDDTKIATSVKPSHTTTILPISTASSSPTQTSSEASPIDTTQSSDGWAVQHIKAIESGIGMIADASGPKVTATTTTTPPLKSQEATSTTSSSVEKPTGTEKPLSPSERLSSTIGNFQQAISACQGGYNGSTSECTRSLDEHFWVTVFSNGLYILLIVGTLGFFLLAVYWMFRKFRKNTKNSETPTPPAMAQTAT</sequence>
<dbReference type="EMBL" id="JASBWT010000041">
    <property type="protein sequence ID" value="KAJ9092200.1"/>
    <property type="molecule type" value="Genomic_DNA"/>
</dbReference>
<name>A0ACC2UYN8_9TREE</name>
<protein>
    <submittedName>
        <fullName evidence="1">Uncharacterized protein</fullName>
    </submittedName>
</protein>